<proteinExistence type="predicted"/>
<evidence type="ECO:0000313" key="2">
    <source>
        <dbReference type="Proteomes" id="UP000317648"/>
    </source>
</evidence>
<evidence type="ECO:0000313" key="1">
    <source>
        <dbReference type="EMBL" id="QDU96068.1"/>
    </source>
</evidence>
<dbReference type="OrthoDB" id="292581at2"/>
<sequence length="296" mass="32293">MFDHLEIFYGETSRMRTRVYATTPRPETSGPWRLTGTVQGPFRPGSYTLPATFRFRDLGPGASLLAEAEVIDPCPWSPKTPSIYRVTVEAYEGDQLRGKVQREIGLRTLGAKNQSFYWEGRRWVLRGVSCPSADTEELEALNDQGGVCVMANPPDDFCQAATEQGVPIMAMLEAGAGDFIPSAQRLARHPSVCFLAVQGDFQQLDKPKAAAPNPVWLACVDPQQPTPAPDWADAVLLDATSLPAFAEYAGETHLPIVARRSPPPTVGPISIERQRKACDTLQGDVSTISDFAGFVV</sequence>
<accession>A0A518DW54</accession>
<dbReference type="SUPFAM" id="SSF49303">
    <property type="entry name" value="beta-Galactosidase/glucuronidase domain"/>
    <property type="match status" value="1"/>
</dbReference>
<dbReference type="AlphaFoldDB" id="A0A518DW54"/>
<keyword evidence="2" id="KW-1185">Reference proteome</keyword>
<evidence type="ECO:0008006" key="3">
    <source>
        <dbReference type="Google" id="ProtNLM"/>
    </source>
</evidence>
<organism evidence="1 2">
    <name type="scientific">Lignipirellula cremea</name>
    <dbReference type="NCBI Taxonomy" id="2528010"/>
    <lineage>
        <taxon>Bacteria</taxon>
        <taxon>Pseudomonadati</taxon>
        <taxon>Planctomycetota</taxon>
        <taxon>Planctomycetia</taxon>
        <taxon>Pirellulales</taxon>
        <taxon>Pirellulaceae</taxon>
        <taxon>Lignipirellula</taxon>
    </lineage>
</organism>
<protein>
    <recommendedName>
        <fullName evidence="3">Glycoside hydrolase family 2 immunoglobulin-like beta-sandwich domain-containing protein</fullName>
    </recommendedName>
</protein>
<reference evidence="1 2" key="1">
    <citation type="submission" date="2019-02" db="EMBL/GenBank/DDBJ databases">
        <title>Deep-cultivation of Planctomycetes and their phenomic and genomic characterization uncovers novel biology.</title>
        <authorList>
            <person name="Wiegand S."/>
            <person name="Jogler M."/>
            <person name="Boedeker C."/>
            <person name="Pinto D."/>
            <person name="Vollmers J."/>
            <person name="Rivas-Marin E."/>
            <person name="Kohn T."/>
            <person name="Peeters S.H."/>
            <person name="Heuer A."/>
            <person name="Rast P."/>
            <person name="Oberbeckmann S."/>
            <person name="Bunk B."/>
            <person name="Jeske O."/>
            <person name="Meyerdierks A."/>
            <person name="Storesund J.E."/>
            <person name="Kallscheuer N."/>
            <person name="Luecker S."/>
            <person name="Lage O.M."/>
            <person name="Pohl T."/>
            <person name="Merkel B.J."/>
            <person name="Hornburger P."/>
            <person name="Mueller R.-W."/>
            <person name="Bruemmer F."/>
            <person name="Labrenz M."/>
            <person name="Spormann A.M."/>
            <person name="Op den Camp H."/>
            <person name="Overmann J."/>
            <person name="Amann R."/>
            <person name="Jetten M.S.M."/>
            <person name="Mascher T."/>
            <person name="Medema M.H."/>
            <person name="Devos D.P."/>
            <person name="Kaster A.-K."/>
            <person name="Ovreas L."/>
            <person name="Rohde M."/>
            <person name="Galperin M.Y."/>
            <person name="Jogler C."/>
        </authorList>
    </citation>
    <scope>NUCLEOTIDE SEQUENCE [LARGE SCALE GENOMIC DNA]</scope>
    <source>
        <strain evidence="1 2">Pla85_3_4</strain>
    </source>
</reference>
<dbReference type="RefSeq" id="WP_145054740.1">
    <property type="nucleotide sequence ID" value="NZ_CP036433.1"/>
</dbReference>
<dbReference type="EMBL" id="CP036433">
    <property type="protein sequence ID" value="QDU96068.1"/>
    <property type="molecule type" value="Genomic_DNA"/>
</dbReference>
<name>A0A518DW54_9BACT</name>
<gene>
    <name evidence="1" type="ORF">Pla8534_38870</name>
</gene>
<dbReference type="KEGG" id="lcre:Pla8534_38870"/>
<dbReference type="Proteomes" id="UP000317648">
    <property type="component" value="Chromosome"/>
</dbReference>
<dbReference type="InterPro" id="IPR036156">
    <property type="entry name" value="Beta-gal/glucu_dom_sf"/>
</dbReference>